<dbReference type="InterPro" id="IPR002347">
    <property type="entry name" value="SDR_fam"/>
</dbReference>
<dbReference type="PRINTS" id="PR00081">
    <property type="entry name" value="GDHRDH"/>
</dbReference>
<dbReference type="InterPro" id="IPR036291">
    <property type="entry name" value="NAD(P)-bd_dom_sf"/>
</dbReference>
<evidence type="ECO:0000256" key="2">
    <source>
        <dbReference type="ARBA" id="ARBA00023002"/>
    </source>
</evidence>
<dbReference type="Pfam" id="PF13561">
    <property type="entry name" value="adh_short_C2"/>
    <property type="match status" value="1"/>
</dbReference>
<name>A0ABV2D235_9SPHN</name>
<sequence length="272" mass="28715">MQEDRFGFKGRRVLIIGGGQGMGEATARLLASLGADLALLDIEVARAERVKSDVEKLGVRAHAVQADVTDETSLVEAMATVERTFGPVDGLVTIIGMAAWSPLVETTTEIWDNDHNRNLRYVFVACREFARSLIARGRPGSLVTIASVDGLRSAQNHGSYGAAKAGLVNLVRTMSQEWAPHGIRANCVAPGGVVTPRIPLGDPAREAAGMANVPMKRRGTTDEIANPVAFLLSDMATYITGQTLAVDGGYMAAGGFSTKLPAPQGKTIGVES</sequence>
<evidence type="ECO:0000313" key="4">
    <source>
        <dbReference type="Proteomes" id="UP001548713"/>
    </source>
</evidence>
<organism evidence="3 4">
    <name type="scientific">Novosphingobium kalidii</name>
    <dbReference type="NCBI Taxonomy" id="3230299"/>
    <lineage>
        <taxon>Bacteria</taxon>
        <taxon>Pseudomonadati</taxon>
        <taxon>Pseudomonadota</taxon>
        <taxon>Alphaproteobacteria</taxon>
        <taxon>Sphingomonadales</taxon>
        <taxon>Sphingomonadaceae</taxon>
        <taxon>Novosphingobium</taxon>
    </lineage>
</organism>
<dbReference type="PROSITE" id="PS00061">
    <property type="entry name" value="ADH_SHORT"/>
    <property type="match status" value="1"/>
</dbReference>
<dbReference type="InterPro" id="IPR020904">
    <property type="entry name" value="Sc_DH/Rdtase_CS"/>
</dbReference>
<protein>
    <submittedName>
        <fullName evidence="3">SDR family NAD(P)-dependent oxidoreductase</fullName>
    </submittedName>
</protein>
<accession>A0ABV2D235</accession>
<keyword evidence="4" id="KW-1185">Reference proteome</keyword>
<proteinExistence type="inferred from homology"/>
<dbReference type="RefSeq" id="WP_353984392.1">
    <property type="nucleotide sequence ID" value="NZ_JBEWLY010000014.1"/>
</dbReference>
<gene>
    <name evidence="3" type="ORF">ABVV53_10575</name>
</gene>
<evidence type="ECO:0000313" key="3">
    <source>
        <dbReference type="EMBL" id="MET1755901.1"/>
    </source>
</evidence>
<comment type="caution">
    <text evidence="3">The sequence shown here is derived from an EMBL/GenBank/DDBJ whole genome shotgun (WGS) entry which is preliminary data.</text>
</comment>
<dbReference type="Proteomes" id="UP001548713">
    <property type="component" value="Unassembled WGS sequence"/>
</dbReference>
<dbReference type="Gene3D" id="3.40.50.720">
    <property type="entry name" value="NAD(P)-binding Rossmann-like Domain"/>
    <property type="match status" value="1"/>
</dbReference>
<dbReference type="CDD" id="cd05233">
    <property type="entry name" value="SDR_c"/>
    <property type="match status" value="1"/>
</dbReference>
<keyword evidence="2" id="KW-0560">Oxidoreductase</keyword>
<dbReference type="PRINTS" id="PR00080">
    <property type="entry name" value="SDRFAMILY"/>
</dbReference>
<reference evidence="3 4" key="1">
    <citation type="submission" date="2024-07" db="EMBL/GenBank/DDBJ databases">
        <title>Novosphingobium kalidii RD2P27.</title>
        <authorList>
            <person name="Sun J.-Q."/>
        </authorList>
    </citation>
    <scope>NUCLEOTIDE SEQUENCE [LARGE SCALE GENOMIC DNA]</scope>
    <source>
        <strain evidence="3 4">RD2P27</strain>
    </source>
</reference>
<dbReference type="EMBL" id="JBEWLY010000014">
    <property type="protein sequence ID" value="MET1755901.1"/>
    <property type="molecule type" value="Genomic_DNA"/>
</dbReference>
<dbReference type="PANTHER" id="PTHR43669">
    <property type="entry name" value="5-KETO-D-GLUCONATE 5-REDUCTASE"/>
    <property type="match status" value="1"/>
</dbReference>
<dbReference type="SUPFAM" id="SSF51735">
    <property type="entry name" value="NAD(P)-binding Rossmann-fold domains"/>
    <property type="match status" value="1"/>
</dbReference>
<comment type="similarity">
    <text evidence="1">Belongs to the short-chain dehydrogenases/reductases (SDR) family.</text>
</comment>
<evidence type="ECO:0000256" key="1">
    <source>
        <dbReference type="ARBA" id="ARBA00006484"/>
    </source>
</evidence>
<dbReference type="PANTHER" id="PTHR43669:SF8">
    <property type="entry name" value="SHORT-CHAIN TYPE DEHYDROGENASE_REDUCTASE-RELATED"/>
    <property type="match status" value="1"/>
</dbReference>